<sequence>MEHVREGSCWFQQRSSALKGSHENTMKVRSLLTIEIYWTTFVILDRMEIPEALVHIHYSKGNNGSVNHSKPTRTNSEQHLELYRRIW</sequence>
<dbReference type="WBParaSite" id="L893_g5624.t1">
    <property type="protein sequence ID" value="L893_g5624.t1"/>
    <property type="gene ID" value="L893_g5624"/>
</dbReference>
<proteinExistence type="predicted"/>
<evidence type="ECO:0000313" key="1">
    <source>
        <dbReference type="Proteomes" id="UP000095287"/>
    </source>
</evidence>
<evidence type="ECO:0000313" key="2">
    <source>
        <dbReference type="WBParaSite" id="L893_g5624.t1"/>
    </source>
</evidence>
<dbReference type="AlphaFoldDB" id="A0A1I8AHU9"/>
<dbReference type="Proteomes" id="UP000095287">
    <property type="component" value="Unplaced"/>
</dbReference>
<name>A0A1I8AHU9_9BILA</name>
<reference evidence="2" key="1">
    <citation type="submission" date="2016-11" db="UniProtKB">
        <authorList>
            <consortium name="WormBaseParasite"/>
        </authorList>
    </citation>
    <scope>IDENTIFICATION</scope>
</reference>
<protein>
    <submittedName>
        <fullName evidence="2">Ovule protein</fullName>
    </submittedName>
</protein>
<organism evidence="1 2">
    <name type="scientific">Steinernema glaseri</name>
    <dbReference type="NCBI Taxonomy" id="37863"/>
    <lineage>
        <taxon>Eukaryota</taxon>
        <taxon>Metazoa</taxon>
        <taxon>Ecdysozoa</taxon>
        <taxon>Nematoda</taxon>
        <taxon>Chromadorea</taxon>
        <taxon>Rhabditida</taxon>
        <taxon>Tylenchina</taxon>
        <taxon>Panagrolaimomorpha</taxon>
        <taxon>Strongyloidoidea</taxon>
        <taxon>Steinernematidae</taxon>
        <taxon>Steinernema</taxon>
    </lineage>
</organism>
<keyword evidence="1" id="KW-1185">Reference proteome</keyword>
<accession>A0A1I8AHU9</accession>